<evidence type="ECO:0000256" key="1">
    <source>
        <dbReference type="SAM" id="MobiDB-lite"/>
    </source>
</evidence>
<comment type="caution">
    <text evidence="2">The sequence shown here is derived from an EMBL/GenBank/DDBJ whole genome shotgun (WGS) entry which is preliminary data.</text>
</comment>
<evidence type="ECO:0000313" key="3">
    <source>
        <dbReference type="Proteomes" id="UP001629249"/>
    </source>
</evidence>
<proteinExistence type="predicted"/>
<dbReference type="Proteomes" id="UP001629249">
    <property type="component" value="Unassembled WGS sequence"/>
</dbReference>
<reference evidence="2 3" key="1">
    <citation type="journal article" date="2024" name="Chem. Sci.">
        <title>Discovery of megapolipeptins by genome mining of a Burkholderiales bacteria collection.</title>
        <authorList>
            <person name="Paulo B.S."/>
            <person name="Recchia M.J.J."/>
            <person name="Lee S."/>
            <person name="Fergusson C.H."/>
            <person name="Romanowski S.B."/>
            <person name="Hernandez A."/>
            <person name="Krull N."/>
            <person name="Liu D.Y."/>
            <person name="Cavanagh H."/>
            <person name="Bos A."/>
            <person name="Gray C.A."/>
            <person name="Murphy B.T."/>
            <person name="Linington R.G."/>
            <person name="Eustaquio A.S."/>
        </authorList>
    </citation>
    <scope>NUCLEOTIDE SEQUENCE [LARGE SCALE GENOMIC DNA]</scope>
    <source>
        <strain evidence="2 3">RL16-012-BIC-B</strain>
    </source>
</reference>
<keyword evidence="3" id="KW-1185">Reference proteome</keyword>
<feature type="region of interest" description="Disordered" evidence="1">
    <location>
        <begin position="245"/>
        <end position="264"/>
    </location>
</feature>
<gene>
    <name evidence="2" type="ORF">PQR66_24470</name>
</gene>
<feature type="compositionally biased region" description="Gly residues" evidence="1">
    <location>
        <begin position="116"/>
        <end position="126"/>
    </location>
</feature>
<protein>
    <submittedName>
        <fullName evidence="2">Uncharacterized protein</fullName>
    </submittedName>
</protein>
<evidence type="ECO:0000313" key="2">
    <source>
        <dbReference type="EMBL" id="MFL9886218.1"/>
    </source>
</evidence>
<name>A0ABW8ZVW8_9BURK</name>
<dbReference type="RefSeq" id="WP_408330094.1">
    <property type="nucleotide sequence ID" value="NZ_JAQQFH010000013.1"/>
</dbReference>
<organism evidence="2 3">
    <name type="scientific">Paraburkholderia agricolaris</name>
    <dbReference type="NCBI Taxonomy" id="2152888"/>
    <lineage>
        <taxon>Bacteria</taxon>
        <taxon>Pseudomonadati</taxon>
        <taxon>Pseudomonadota</taxon>
        <taxon>Betaproteobacteria</taxon>
        <taxon>Burkholderiales</taxon>
        <taxon>Burkholderiaceae</taxon>
        <taxon>Paraburkholderia</taxon>
    </lineage>
</organism>
<dbReference type="EMBL" id="JAQQFN010000020">
    <property type="protein sequence ID" value="MFL9886218.1"/>
    <property type="molecule type" value="Genomic_DNA"/>
</dbReference>
<feature type="compositionally biased region" description="Gly residues" evidence="1">
    <location>
        <begin position="89"/>
        <end position="106"/>
    </location>
</feature>
<sequence length="275" mass="27622">MSNSAISPLSFSSTSFPTSFDASSFQQAPGAQGGDDTAYWTSWQNKIDNSSSKWDAAGSASNSALDDALQQLLAALMEIMSESSSSDGASGGTGYGGGSGGSGGGFAPTRHAGASSGRGSGGGTGQQGDLNVKRAGSGNPAGIAEGLLNTSAASIMQNQQVPMDKGIPTDVCCANFASACLVKAGELPDSQHTNSVGTLAGELKGDGWHNESRSQAKPGDVCIVGGDEHVEIVASNDNGRITLVGSNNTDGGSGPQVVSYDNWTGNQDDVQFLSQ</sequence>
<feature type="region of interest" description="Disordered" evidence="1">
    <location>
        <begin position="83"/>
        <end position="138"/>
    </location>
</feature>
<accession>A0ABW8ZVW8</accession>